<proteinExistence type="predicted"/>
<organism evidence="1">
    <name type="scientific">Klebsiella pneumoniae</name>
    <dbReference type="NCBI Taxonomy" id="573"/>
    <lineage>
        <taxon>Bacteria</taxon>
        <taxon>Pseudomonadati</taxon>
        <taxon>Pseudomonadota</taxon>
        <taxon>Gammaproteobacteria</taxon>
        <taxon>Enterobacterales</taxon>
        <taxon>Enterobacteriaceae</taxon>
        <taxon>Klebsiella/Raoultella group</taxon>
        <taxon>Klebsiella</taxon>
        <taxon>Klebsiella pneumoniae complex</taxon>
    </lineage>
</organism>
<accession>A0A2P1BN92</accession>
<geneLocation type="plasmid" evidence="1">
    <name>pUJ-1KPC</name>
</geneLocation>
<sequence>MTAGGLPAAFPADGAPARRQRLFGTSAAFVLQLLHVVRHRIDRVVGELPVAYPGIAQQVELGLIGLQIAQVVDGVEVCGLA</sequence>
<reference evidence="1" key="1">
    <citation type="submission" date="2017-12" db="EMBL/GenBank/DDBJ databases">
        <title>Insights into the successfully spreading KPC-encoding IncII plasmids.</title>
        <authorList>
            <person name="Brandt C."/>
            <person name="Pletz M.W."/>
            <person name="Makarewicz O."/>
        </authorList>
    </citation>
    <scope>NUCLEOTIDE SEQUENCE</scope>
    <source>
        <strain evidence="1">UR15381</strain>
        <plasmid evidence="1">pUJ-1KPC</plasmid>
    </source>
</reference>
<name>A0A2P1BN92_KLEPN</name>
<protein>
    <submittedName>
        <fullName evidence="1">Uncharacterized protein</fullName>
    </submittedName>
</protein>
<dbReference type="AlphaFoldDB" id="A0A2P1BN92"/>
<dbReference type="EMBL" id="MG700548">
    <property type="protein sequence ID" value="AVI43224.1"/>
    <property type="molecule type" value="Genomic_DNA"/>
</dbReference>
<evidence type="ECO:0000313" key="1">
    <source>
        <dbReference type="EMBL" id="AVI43224.1"/>
    </source>
</evidence>
<keyword evidence="1" id="KW-0614">Plasmid</keyword>